<evidence type="ECO:0000256" key="5">
    <source>
        <dbReference type="ARBA" id="ARBA00023136"/>
    </source>
</evidence>
<dbReference type="Gene3D" id="3.40.50.300">
    <property type="entry name" value="P-loop containing nucleotide triphosphate hydrolases"/>
    <property type="match status" value="1"/>
</dbReference>
<dbReference type="Proteomes" id="UP000420635">
    <property type="component" value="Unassembled WGS sequence"/>
</dbReference>
<dbReference type="GO" id="GO:0003924">
    <property type="term" value="F:GTPase activity"/>
    <property type="evidence" value="ECO:0007669"/>
    <property type="project" value="InterPro"/>
</dbReference>
<dbReference type="SUPFAM" id="SSF52540">
    <property type="entry name" value="P-loop containing nucleoside triphosphate hydrolases"/>
    <property type="match status" value="1"/>
</dbReference>
<dbReference type="PANTHER" id="PTHR10465:SF0">
    <property type="entry name" value="SARCALUMENIN"/>
    <property type="match status" value="1"/>
</dbReference>
<proteinExistence type="predicted"/>
<keyword evidence="2" id="KW-0547">Nucleotide-binding</keyword>
<organism evidence="6 7">
    <name type="scientific">Segatella copri</name>
    <dbReference type="NCBI Taxonomy" id="165179"/>
    <lineage>
        <taxon>Bacteria</taxon>
        <taxon>Pseudomonadati</taxon>
        <taxon>Bacteroidota</taxon>
        <taxon>Bacteroidia</taxon>
        <taxon>Bacteroidales</taxon>
        <taxon>Prevotellaceae</taxon>
        <taxon>Segatella</taxon>
    </lineage>
</organism>
<gene>
    <name evidence="6" type="ORF">F7D59_07170</name>
</gene>
<name>A0A646HHW4_9BACT</name>
<evidence type="ECO:0000313" key="7">
    <source>
        <dbReference type="Proteomes" id="UP000420635"/>
    </source>
</evidence>
<dbReference type="InterPro" id="IPR027094">
    <property type="entry name" value="Mitofusin_fam"/>
</dbReference>
<dbReference type="AlphaFoldDB" id="A0A646HHW4"/>
<keyword evidence="5" id="KW-0472">Membrane</keyword>
<evidence type="ECO:0000256" key="4">
    <source>
        <dbReference type="ARBA" id="ARBA00023134"/>
    </source>
</evidence>
<sequence>MIERAKIQSIIDNLRGFSRIENSFYEELDKSFDSQTLNIGVVGKMKAGKSSLVNAVIFGDEILPTSTAPSTVTLTEISYGEEENAIVEFMTMQDIEELKEKAQYDGDKKELIEKAKTAADVLKSFPEDYENYINKPATTIDLYELKKYVDSEGEYSGLAKSVKISLCNENLKGVRIIDTPGFNDPITSRGETTKKALQKCHVLLFVHNNDGYDSDDLALLTEQIEYAGISEIVDILNKVDLIEDNINKWPEALSFFVKNRNEMKLENENAKQLLKNSHSTYVSSLMALCGLIPYDKLSDDMKYQYGYFEEDFEELCDYTDKSEQQKSFVKFSNVCSVIAEINRLAKDGSKYLVNGPLMTLRGKLTSLEKVIDSEIDEQNTRIKSLNVTIESSKKTLDGFQDFIQSVLKRVQQSMLETDLAKLLNSKINEVLSLRATDVSHEFTEEKYPDPSFGSSGVTKANIANFNTFSTGVESSVRDILENMRDLCLAACKKEIKSLVSDLSQNSNINKEYMDELETSMMKHFTIIINDITIIVPSHQISEMPAGNQKQWDKLRTKFLNYYDDQSLHDFDKGLFAPFKQGIDSLDYNPIARRKLEELNLNITNSMNKTPTEKETEKKTIMANINVLQKEKGVIVNYIAMIDEIKNNINQ</sequence>
<reference evidence="7" key="1">
    <citation type="submission" date="2019-09" db="EMBL/GenBank/DDBJ databases">
        <title>Distinct polysaccharide growth profiles of human intestinal Prevotella copri isolates.</title>
        <authorList>
            <person name="Fehlner-Peach H."/>
            <person name="Magnabosco C."/>
            <person name="Raghavan V."/>
            <person name="Scher J.U."/>
            <person name="Tett A."/>
            <person name="Cox L.M."/>
            <person name="Gottsegen C."/>
            <person name="Watters A."/>
            <person name="Wiltshire- Gordon J.D."/>
            <person name="Segata N."/>
            <person name="Bonneau R."/>
            <person name="Littman D.R."/>
        </authorList>
    </citation>
    <scope>NUCLEOTIDE SEQUENCE [LARGE SCALE GENOMIC DNA]</scope>
    <source>
        <strain evidence="7">iP54</strain>
    </source>
</reference>
<keyword evidence="3" id="KW-0378">Hydrolase</keyword>
<comment type="subcellular location">
    <subcellularLocation>
        <location evidence="1">Membrane</location>
    </subcellularLocation>
</comment>
<evidence type="ECO:0000256" key="2">
    <source>
        <dbReference type="ARBA" id="ARBA00022741"/>
    </source>
</evidence>
<protein>
    <submittedName>
        <fullName evidence="6">Uncharacterized protein</fullName>
    </submittedName>
</protein>
<dbReference type="Pfam" id="PF00350">
    <property type="entry name" value="Dynamin_N"/>
    <property type="match status" value="1"/>
</dbReference>
<dbReference type="RefSeq" id="WP_153113272.1">
    <property type="nucleotide sequence ID" value="NZ_VZAS01000092.1"/>
</dbReference>
<dbReference type="EMBL" id="VZBQ01000082">
    <property type="protein sequence ID" value="MQN89634.1"/>
    <property type="molecule type" value="Genomic_DNA"/>
</dbReference>
<dbReference type="GO" id="GO:0005525">
    <property type="term" value="F:GTP binding"/>
    <property type="evidence" value="ECO:0007669"/>
    <property type="project" value="UniProtKB-KW"/>
</dbReference>
<evidence type="ECO:0000313" key="6">
    <source>
        <dbReference type="EMBL" id="MQN89634.1"/>
    </source>
</evidence>
<comment type="caution">
    <text evidence="6">The sequence shown here is derived from an EMBL/GenBank/DDBJ whole genome shotgun (WGS) entry which is preliminary data.</text>
</comment>
<dbReference type="InterPro" id="IPR045063">
    <property type="entry name" value="Dynamin_N"/>
</dbReference>
<accession>A0A646HHW4</accession>
<evidence type="ECO:0000256" key="3">
    <source>
        <dbReference type="ARBA" id="ARBA00022801"/>
    </source>
</evidence>
<dbReference type="GO" id="GO:0016020">
    <property type="term" value="C:membrane"/>
    <property type="evidence" value="ECO:0007669"/>
    <property type="project" value="UniProtKB-SubCell"/>
</dbReference>
<dbReference type="PANTHER" id="PTHR10465">
    <property type="entry name" value="TRANSMEMBRANE GTPASE FZO1"/>
    <property type="match status" value="1"/>
</dbReference>
<keyword evidence="4" id="KW-0342">GTP-binding</keyword>
<dbReference type="InterPro" id="IPR027417">
    <property type="entry name" value="P-loop_NTPase"/>
</dbReference>
<evidence type="ECO:0000256" key="1">
    <source>
        <dbReference type="ARBA" id="ARBA00004370"/>
    </source>
</evidence>